<sequence>MKTILVDAAGTFVIEGQGVYRQLYELLETYPNRKIIVSNANDVQLIEYGIVNMPYEVFTLKHNPNKDNPEYFRILLNRFNLTVEDVLYFEHNQPAVDSAKSIGIASYFYDPDKKDLESLKQFLDQNL</sequence>
<evidence type="ECO:0008006" key="3">
    <source>
        <dbReference type="Google" id="ProtNLM"/>
    </source>
</evidence>
<dbReference type="InterPro" id="IPR036412">
    <property type="entry name" value="HAD-like_sf"/>
</dbReference>
<proteinExistence type="predicted"/>
<protein>
    <recommendedName>
        <fullName evidence="3">FCP1 homology domain-containing protein</fullName>
    </recommendedName>
</protein>
<dbReference type="EMBL" id="MFAQ01000005">
    <property type="protein sequence ID" value="OGD83931.1"/>
    <property type="molecule type" value="Genomic_DNA"/>
</dbReference>
<dbReference type="InterPro" id="IPR023214">
    <property type="entry name" value="HAD_sf"/>
</dbReference>
<dbReference type="Proteomes" id="UP000179237">
    <property type="component" value="Unassembled WGS sequence"/>
</dbReference>
<reference evidence="1 2" key="1">
    <citation type="journal article" date="2016" name="Nat. Commun.">
        <title>Thousands of microbial genomes shed light on interconnected biogeochemical processes in an aquifer system.</title>
        <authorList>
            <person name="Anantharaman K."/>
            <person name="Brown C.T."/>
            <person name="Hug L.A."/>
            <person name="Sharon I."/>
            <person name="Castelle C.J."/>
            <person name="Probst A.J."/>
            <person name="Thomas B.C."/>
            <person name="Singh A."/>
            <person name="Wilkins M.J."/>
            <person name="Karaoz U."/>
            <person name="Brodie E.L."/>
            <person name="Williams K.H."/>
            <person name="Hubbard S.S."/>
            <person name="Banfield J.F."/>
        </authorList>
    </citation>
    <scope>NUCLEOTIDE SEQUENCE [LARGE SCALE GENOMIC DNA]</scope>
</reference>
<dbReference type="SUPFAM" id="SSF56784">
    <property type="entry name" value="HAD-like"/>
    <property type="match status" value="1"/>
</dbReference>
<accession>A0A1F5FWE2</accession>
<organism evidence="1 2">
    <name type="scientific">Candidatus Collierbacteria bacterium RIFOXYD1_FULL_40_9</name>
    <dbReference type="NCBI Taxonomy" id="1817731"/>
    <lineage>
        <taxon>Bacteria</taxon>
        <taxon>Candidatus Collieribacteriota</taxon>
    </lineage>
</organism>
<dbReference type="AlphaFoldDB" id="A0A1F5FWE2"/>
<dbReference type="Gene3D" id="3.40.50.1000">
    <property type="entry name" value="HAD superfamily/HAD-like"/>
    <property type="match status" value="1"/>
</dbReference>
<dbReference type="InterPro" id="IPR006439">
    <property type="entry name" value="HAD-SF_hydro_IA"/>
</dbReference>
<name>A0A1F5FWE2_9BACT</name>
<evidence type="ECO:0000313" key="1">
    <source>
        <dbReference type="EMBL" id="OGD83931.1"/>
    </source>
</evidence>
<evidence type="ECO:0000313" key="2">
    <source>
        <dbReference type="Proteomes" id="UP000179237"/>
    </source>
</evidence>
<gene>
    <name evidence="1" type="ORF">A2572_00010</name>
</gene>
<dbReference type="NCBIfam" id="TIGR01509">
    <property type="entry name" value="HAD-SF-IA-v3"/>
    <property type="match status" value="1"/>
</dbReference>
<comment type="caution">
    <text evidence="1">The sequence shown here is derived from an EMBL/GenBank/DDBJ whole genome shotgun (WGS) entry which is preliminary data.</text>
</comment>